<feature type="transmembrane region" description="Helical" evidence="11">
    <location>
        <begin position="345"/>
        <end position="367"/>
    </location>
</feature>
<proteinExistence type="predicted"/>
<comment type="subcellular location">
    <subcellularLocation>
        <location evidence="1">Membrane</location>
        <topology evidence="1">Multi-pass membrane protein</topology>
    </subcellularLocation>
</comment>
<dbReference type="OrthoDB" id="48943at2759"/>
<keyword evidence="9 11" id="KW-0472">Membrane</keyword>
<evidence type="ECO:0000256" key="2">
    <source>
        <dbReference type="ARBA" id="ARBA00022692"/>
    </source>
</evidence>
<reference evidence="15" key="1">
    <citation type="submission" date="2021-02" db="EMBL/GenBank/DDBJ databases">
        <authorList>
            <person name="Palmer J.M."/>
        </authorList>
    </citation>
    <scope>NUCLEOTIDE SEQUENCE</scope>
    <source>
        <strain evidence="15">SCRP23</strain>
    </source>
</reference>
<dbReference type="Proteomes" id="UP000693981">
    <property type="component" value="Unassembled WGS sequence"/>
</dbReference>
<dbReference type="Pfam" id="PF00690">
    <property type="entry name" value="Cation_ATPase_N"/>
    <property type="match status" value="1"/>
</dbReference>
<feature type="transmembrane region" description="Helical" evidence="11">
    <location>
        <begin position="505"/>
        <end position="524"/>
    </location>
</feature>
<dbReference type="Pfam" id="PF13246">
    <property type="entry name" value="Cation_ATPase"/>
    <property type="match status" value="1"/>
</dbReference>
<feature type="transmembrane region" description="Helical" evidence="11">
    <location>
        <begin position="698"/>
        <end position="719"/>
    </location>
</feature>
<feature type="transmembrane region" description="Helical" evidence="11">
    <location>
        <begin position="1329"/>
        <end position="1351"/>
    </location>
</feature>
<dbReference type="GO" id="GO:0140358">
    <property type="term" value="F:P-type transmembrane transporter activity"/>
    <property type="evidence" value="ECO:0007669"/>
    <property type="project" value="InterPro"/>
</dbReference>
<feature type="region of interest" description="Disordered" evidence="10">
    <location>
        <begin position="254"/>
        <end position="277"/>
    </location>
</feature>
<keyword evidence="4" id="KW-0547">Nucleotide-binding</keyword>
<dbReference type="EMBL" id="JAGDFL010000040">
    <property type="protein sequence ID" value="KAG7400013.1"/>
    <property type="molecule type" value="Genomic_DNA"/>
</dbReference>
<dbReference type="InterPro" id="IPR044492">
    <property type="entry name" value="P_typ_ATPase_HD_dom"/>
</dbReference>
<evidence type="ECO:0000313" key="16">
    <source>
        <dbReference type="Proteomes" id="UP000693981"/>
    </source>
</evidence>
<dbReference type="PANTHER" id="PTHR45630">
    <property type="entry name" value="CATION-TRANSPORTING ATPASE-RELATED"/>
    <property type="match status" value="1"/>
</dbReference>
<dbReference type="InterPro" id="IPR004014">
    <property type="entry name" value="ATPase_P-typ_cation-transptr_N"/>
</dbReference>
<evidence type="ECO:0000259" key="14">
    <source>
        <dbReference type="Pfam" id="PF00690"/>
    </source>
</evidence>
<gene>
    <name evidence="15" type="ORF">PHYBOEH_007354</name>
</gene>
<evidence type="ECO:0000313" key="15">
    <source>
        <dbReference type="EMBL" id="KAG7400013.1"/>
    </source>
</evidence>
<evidence type="ECO:0000256" key="8">
    <source>
        <dbReference type="ARBA" id="ARBA00022989"/>
    </source>
</evidence>
<feature type="transmembrane region" description="Helical" evidence="11">
    <location>
        <begin position="1184"/>
        <end position="1201"/>
    </location>
</feature>
<feature type="transmembrane region" description="Helical" evidence="11">
    <location>
        <begin position="1290"/>
        <end position="1308"/>
    </location>
</feature>
<evidence type="ECO:0000256" key="6">
    <source>
        <dbReference type="ARBA" id="ARBA00022842"/>
    </source>
</evidence>
<dbReference type="GO" id="GO:0005524">
    <property type="term" value="F:ATP binding"/>
    <property type="evidence" value="ECO:0007669"/>
    <property type="project" value="UniProtKB-KW"/>
</dbReference>
<dbReference type="GO" id="GO:0046872">
    <property type="term" value="F:metal ion binding"/>
    <property type="evidence" value="ECO:0007669"/>
    <property type="project" value="UniProtKB-KW"/>
</dbReference>
<dbReference type="InterPro" id="IPR059000">
    <property type="entry name" value="ATPase_P-type_domA"/>
</dbReference>
<feature type="transmembrane region" description="Helical" evidence="11">
    <location>
        <begin position="1246"/>
        <end position="1270"/>
    </location>
</feature>
<keyword evidence="2 11" id="KW-0812">Transmembrane</keyword>
<feature type="transmembrane region" description="Helical" evidence="11">
    <location>
        <begin position="300"/>
        <end position="325"/>
    </location>
</feature>
<evidence type="ECO:0000256" key="5">
    <source>
        <dbReference type="ARBA" id="ARBA00022840"/>
    </source>
</evidence>
<dbReference type="SFLD" id="SFLDF00027">
    <property type="entry name" value="p-type_atpase"/>
    <property type="match status" value="1"/>
</dbReference>
<evidence type="ECO:0000256" key="7">
    <source>
        <dbReference type="ARBA" id="ARBA00022967"/>
    </source>
</evidence>
<feature type="chain" id="PRO_5035739849" description="Cation-transporting P-type ATPase N-terminal domain-containing protein" evidence="12">
    <location>
        <begin position="21"/>
        <end position="1582"/>
    </location>
</feature>
<feature type="domain" description="P-type ATPase A" evidence="13">
    <location>
        <begin position="567"/>
        <end position="682"/>
    </location>
</feature>
<comment type="caution">
    <text evidence="15">The sequence shown here is derived from an EMBL/GenBank/DDBJ whole genome shotgun (WGS) entry which is preliminary data.</text>
</comment>
<keyword evidence="3" id="KW-0479">Metal-binding</keyword>
<dbReference type="NCBIfam" id="TIGR01657">
    <property type="entry name" value="P-ATPase-V"/>
    <property type="match status" value="1"/>
</dbReference>
<sequence length="1582" mass="174548">MLRTSLLLLAGISMPGLVAGTASQLDYPACAINHSPQYYCCDLGTPEDSDVSNGLVYVRYNKPQGAGYSSYYNEGWEKSRQINYDPSGDVSLYAPSTPSYVYGQADKTCRLHDVAVKGAVVSTLQCTFESDDSIYTQNTSLAEDSQDTSVFWSSTPNPRNNNASLPIGAVCRSIMLDDGTVNATAQSLCVSGSGVSVYRFNSFTETPLLVVYIIYGICFASLAGWAVLRTTLGEYRSSDTAASLTSIADGGKKLLDHRGGPQTPDVKSAISRPSMADRPSEVQLRNSVEDIVQTGYADSLVGYVVFGYFVFMTVLLNVPIILTILDNNGKLATDEYSAWFNPTTVVIKVFISLWVIATVWFVVVVVYRFKILNFFRYPVALEKCTRVLMFKPEVTETMLADRSGVAQFVLKVEKAIFPHSRQGVEETVNVETTAEGVRYLEFQHLRYTFDEVEGKFIPGSVVLPDTFDKILSDSQGLSSTEHARRQDIVGRNAIEVEMPSLPTSIVDEFFSFFYIYQLMCYYVWYFTNYVWVSVLNTVVILLAAGFNIYAKRSMFASVVQMTHYVANVTVKRDGEWKTIKSSDLAPGDLVRVAENWELPCDLVIVKGSTVCDESMLTGESMPVQKFPLPDDSCDVYEAEGSGKKYTLFSGTRTLASGRDEEILAIVQATGAHTSRGQLVQAILYPAPIRFKYDEHLKAVFFVLFIIGLIAAYFAMKFLIENAGLSNTLFAFVYGMFMFSAVLNPLLPVVMTIGQVNAAKRLQKQDVFCLNPQRITLCGKVRIFCFDKTGTITKEGLDYRGCVPVGSSGEFLSEFTNMTDDSLNQTMKFSLASCHAVGSLNGELVGNEVEVKMFKSTQWKLIESEGKLPIVQSADGLEELEFVKRFEFDHHRMSMSVVMKQKSTGKLIIFCKGSYEKMESLSSKASVPANYRETAENLAKNGCYVLGIAYKEMPQMSEAELAAFLTNRDAVEESLALLGLIMFRNEMKEDSRDAILKLKQGDIRPVMITGDNAMTGCYIARASGMVEDGVQMILGDMIVDEKTGSMLVWKDVETQQVYSFDDIRDMVDTVNTNVELAVTGKAFDFLVKMGDIQKILLKIRIFSRMTPQGKVDCVKLHMATGSVTGMCGDGGNDCGALRIAHVGVALSDAEASVVSPFTSKARSLKSVVDLVLEGRGALATSFASVKYLILYGLIGIGCRTVMYYNGVFISQFGFMYLDGAILVGLSYGLTRARPMKSMGLQRPTSSLVGPTTVCSLVGAAVIHWLFLYGSIHALTTQPWYCPFQPSNVNLVQWWLLQDSNLGSSLWFIICFQQMSTGLQMGLGSRFRLPIWHNVFLLFWYALLFVVLAVSFVGPPSRFGDQFRVASSTNVVGLPDIPLPSDFRWELFGWGIADTAAVLIYEYFFVLGYVRDFFRAKYHRDTLPMKLAGHCDDSQQQQETDGTSTGFSAPQLAGNWDILDDLFINDALSALPPVSELQQSLNEVRSDHNAQGEATLASPYSGAIPGGYSSASSSAETKSKLSRPSMKVSGAQKTVKSCTTKAKGRGRGRAAEEVKAESLTLEEQKKLRTLVISMLWSGCKDLVV</sequence>
<feature type="transmembrane region" description="Helical" evidence="11">
    <location>
        <begin position="209"/>
        <end position="228"/>
    </location>
</feature>
<feature type="transmembrane region" description="Helical" evidence="11">
    <location>
        <begin position="731"/>
        <end position="753"/>
    </location>
</feature>
<dbReference type="PROSITE" id="PS01229">
    <property type="entry name" value="COF_2"/>
    <property type="match status" value="1"/>
</dbReference>
<keyword evidence="7" id="KW-1278">Translocase</keyword>
<evidence type="ECO:0000256" key="10">
    <source>
        <dbReference type="SAM" id="MobiDB-lite"/>
    </source>
</evidence>
<organism evidence="15 16">
    <name type="scientific">Phytophthora boehmeriae</name>
    <dbReference type="NCBI Taxonomy" id="109152"/>
    <lineage>
        <taxon>Eukaryota</taxon>
        <taxon>Sar</taxon>
        <taxon>Stramenopiles</taxon>
        <taxon>Oomycota</taxon>
        <taxon>Peronosporomycetes</taxon>
        <taxon>Peronosporales</taxon>
        <taxon>Peronosporaceae</taxon>
        <taxon>Phytophthora</taxon>
    </lineage>
</organism>
<dbReference type="PANTHER" id="PTHR45630:SF11">
    <property type="entry name" value="CATION-TRANSPORTING P-TYPE ATPASE N-TERMINAL DOMAIN-CONTAINING PROTEIN"/>
    <property type="match status" value="1"/>
</dbReference>
<feature type="transmembrane region" description="Helical" evidence="11">
    <location>
        <begin position="1207"/>
        <end position="1226"/>
    </location>
</feature>
<keyword evidence="12" id="KW-0732">Signal</keyword>
<name>A0A8T1X7J0_9STRA</name>
<evidence type="ECO:0000256" key="12">
    <source>
        <dbReference type="SAM" id="SignalP"/>
    </source>
</evidence>
<dbReference type="Pfam" id="PF00122">
    <property type="entry name" value="E1-E2_ATPase"/>
    <property type="match status" value="1"/>
</dbReference>
<feature type="transmembrane region" description="Helical" evidence="11">
    <location>
        <begin position="530"/>
        <end position="550"/>
    </location>
</feature>
<protein>
    <recommendedName>
        <fullName evidence="17">Cation-transporting P-type ATPase N-terminal domain-containing protein</fullName>
    </recommendedName>
</protein>
<dbReference type="SFLD" id="SFLDG00002">
    <property type="entry name" value="C1.7:_P-type_atpase_like"/>
    <property type="match status" value="1"/>
</dbReference>
<keyword evidence="5" id="KW-0067">ATP-binding</keyword>
<dbReference type="InterPro" id="IPR001757">
    <property type="entry name" value="P_typ_ATPase"/>
</dbReference>
<evidence type="ECO:0000256" key="11">
    <source>
        <dbReference type="SAM" id="Phobius"/>
    </source>
</evidence>
<dbReference type="NCBIfam" id="TIGR01494">
    <property type="entry name" value="ATPase_P-type"/>
    <property type="match status" value="1"/>
</dbReference>
<feature type="compositionally biased region" description="Polar residues" evidence="10">
    <location>
        <begin position="1529"/>
        <end position="1538"/>
    </location>
</feature>
<dbReference type="GO" id="GO:0016020">
    <property type="term" value="C:membrane"/>
    <property type="evidence" value="ECO:0007669"/>
    <property type="project" value="UniProtKB-SubCell"/>
</dbReference>
<evidence type="ECO:0000259" key="13">
    <source>
        <dbReference type="Pfam" id="PF00122"/>
    </source>
</evidence>
<feature type="domain" description="Cation-transporting P-type ATPase N-terminal" evidence="14">
    <location>
        <begin position="472"/>
        <end position="521"/>
    </location>
</feature>
<dbReference type="InterPro" id="IPR006544">
    <property type="entry name" value="P-type_TPase_V"/>
</dbReference>
<dbReference type="PROSITE" id="PS00154">
    <property type="entry name" value="ATPASE_E1_E2"/>
    <property type="match status" value="1"/>
</dbReference>
<dbReference type="SFLD" id="SFLDS00003">
    <property type="entry name" value="Haloacid_Dehalogenase"/>
    <property type="match status" value="1"/>
</dbReference>
<evidence type="ECO:0008006" key="17">
    <source>
        <dbReference type="Google" id="ProtNLM"/>
    </source>
</evidence>
<feature type="transmembrane region" description="Helical" evidence="11">
    <location>
        <begin position="1385"/>
        <end position="1408"/>
    </location>
</feature>
<feature type="region of interest" description="Disordered" evidence="10">
    <location>
        <begin position="1505"/>
        <end position="1549"/>
    </location>
</feature>
<feature type="signal peptide" evidence="12">
    <location>
        <begin position="1"/>
        <end position="20"/>
    </location>
</feature>
<dbReference type="InterPro" id="IPR018303">
    <property type="entry name" value="ATPase_P-typ_P_site"/>
</dbReference>
<evidence type="ECO:0000256" key="1">
    <source>
        <dbReference type="ARBA" id="ARBA00004141"/>
    </source>
</evidence>
<evidence type="ECO:0000256" key="9">
    <source>
        <dbReference type="ARBA" id="ARBA00023136"/>
    </source>
</evidence>
<dbReference type="GO" id="GO:0019829">
    <property type="term" value="F:ATPase-coupled monoatomic cation transmembrane transporter activity"/>
    <property type="evidence" value="ECO:0007669"/>
    <property type="project" value="TreeGrafter"/>
</dbReference>
<keyword evidence="8 11" id="KW-1133">Transmembrane helix</keyword>
<evidence type="ECO:0000256" key="3">
    <source>
        <dbReference type="ARBA" id="ARBA00022723"/>
    </source>
</evidence>
<dbReference type="GO" id="GO:0016887">
    <property type="term" value="F:ATP hydrolysis activity"/>
    <property type="evidence" value="ECO:0007669"/>
    <property type="project" value="InterPro"/>
</dbReference>
<evidence type="ECO:0000256" key="4">
    <source>
        <dbReference type="ARBA" id="ARBA00022741"/>
    </source>
</evidence>
<keyword evidence="6" id="KW-0460">Magnesium</keyword>
<accession>A0A8T1X7J0</accession>
<keyword evidence="16" id="KW-1185">Reference proteome</keyword>